<dbReference type="AlphaFoldDB" id="A0A4Q9WSI9"/>
<keyword evidence="2" id="KW-1185">Reference proteome</keyword>
<dbReference type="RefSeq" id="WP_017175053.1">
    <property type="nucleotide sequence ID" value="NZ_CAXOJL010000024.1"/>
</dbReference>
<reference evidence="1 2" key="1">
    <citation type="submission" date="2022-06" db="EMBL/GenBank/DDBJ databases">
        <title>Staphylococcus hominis ShoR14 genome sequence.</title>
        <authorList>
            <person name="Yeo C.C."/>
            <person name="Chew C.H."/>
            <person name="Che Hamzah A.M."/>
            <person name="Al-Trad E.I."/>
        </authorList>
    </citation>
    <scope>NUCLEOTIDE SEQUENCE [LARGE SCALE GENOMIC DNA]</scope>
    <source>
        <strain evidence="1 2">ShoR14</strain>
    </source>
</reference>
<proteinExistence type="predicted"/>
<evidence type="ECO:0000313" key="2">
    <source>
        <dbReference type="Proteomes" id="UP000665944"/>
    </source>
</evidence>
<gene>
    <name evidence="1" type="ORF">J7T32_008685</name>
</gene>
<comment type="caution">
    <text evidence="1">The sequence shown here is derived from an EMBL/GenBank/DDBJ whole genome shotgun (WGS) entry which is preliminary data.</text>
</comment>
<name>A0A4Q9WSI9_STAHO</name>
<dbReference type="EMBL" id="JAGHKT020000012">
    <property type="protein sequence ID" value="MCM5672815.1"/>
    <property type="molecule type" value="Genomic_DNA"/>
</dbReference>
<protein>
    <submittedName>
        <fullName evidence="1">Uncharacterized protein</fullName>
    </submittedName>
</protein>
<sequence>MLRLYLLFLAFIINTTLTRVWTIEGTWENLLLQSMSMSIMFVFLFYYVCFMLENRKHEKIDSLRDEE</sequence>
<organism evidence="1 2">
    <name type="scientific">Staphylococcus hominis</name>
    <dbReference type="NCBI Taxonomy" id="1290"/>
    <lineage>
        <taxon>Bacteria</taxon>
        <taxon>Bacillati</taxon>
        <taxon>Bacillota</taxon>
        <taxon>Bacilli</taxon>
        <taxon>Bacillales</taxon>
        <taxon>Staphylococcaceae</taxon>
        <taxon>Staphylococcus</taxon>
    </lineage>
</organism>
<dbReference type="Proteomes" id="UP000665944">
    <property type="component" value="Unassembled WGS sequence"/>
</dbReference>
<accession>A0A4Q9WSI9</accession>
<evidence type="ECO:0000313" key="1">
    <source>
        <dbReference type="EMBL" id="MCM5672815.1"/>
    </source>
</evidence>